<dbReference type="KEGG" id="fro:AALO17_25830"/>
<evidence type="ECO:0000313" key="10">
    <source>
        <dbReference type="Proteomes" id="UP000069771"/>
    </source>
</evidence>
<dbReference type="HAMAP" id="MF_00210">
    <property type="entry name" value="EPSP_synth"/>
    <property type="match status" value="1"/>
</dbReference>
<comment type="pathway">
    <text evidence="1 7">Metabolic intermediate biosynthesis; chorismate biosynthesis; chorismate from D-erythrose 4-phosphate and phosphoenolpyruvate: step 6/7.</text>
</comment>
<accession>A0A140DYJ0</accession>
<evidence type="ECO:0000256" key="4">
    <source>
        <dbReference type="ARBA" id="ARBA00022679"/>
    </source>
</evidence>
<keyword evidence="4 7" id="KW-0808">Transferase</keyword>
<feature type="binding site" evidence="7">
    <location>
        <position position="160"/>
    </location>
    <ligand>
        <name>3-phosphoshikimate</name>
        <dbReference type="ChEBI" id="CHEBI:145989"/>
    </ligand>
</feature>
<dbReference type="Gene3D" id="3.65.10.10">
    <property type="entry name" value="Enolpyruvate transferase domain"/>
    <property type="match status" value="2"/>
</dbReference>
<feature type="binding site" evidence="7">
    <location>
        <position position="20"/>
    </location>
    <ligand>
        <name>phosphoenolpyruvate</name>
        <dbReference type="ChEBI" id="CHEBI:58702"/>
    </ligand>
</feature>
<evidence type="ECO:0000259" key="8">
    <source>
        <dbReference type="Pfam" id="PF00275"/>
    </source>
</evidence>
<comment type="subunit">
    <text evidence="7">Monomer.</text>
</comment>
<dbReference type="PIRSF" id="PIRSF000505">
    <property type="entry name" value="EPSPS"/>
    <property type="match status" value="1"/>
</dbReference>
<dbReference type="EMBL" id="CP011391">
    <property type="protein sequence ID" value="AMK55717.1"/>
    <property type="molecule type" value="Genomic_DNA"/>
</dbReference>
<dbReference type="RefSeq" id="WP_067559689.1">
    <property type="nucleotide sequence ID" value="NZ_CP011391.1"/>
</dbReference>
<keyword evidence="10" id="KW-1185">Reference proteome</keyword>
<feature type="binding site" evidence="7">
    <location>
        <position position="162"/>
    </location>
    <ligand>
        <name>3-phosphoshikimate</name>
        <dbReference type="ChEBI" id="CHEBI:145989"/>
    </ligand>
</feature>
<dbReference type="Pfam" id="PF00275">
    <property type="entry name" value="EPSP_synthase"/>
    <property type="match status" value="1"/>
</dbReference>
<dbReference type="GO" id="GO:0008652">
    <property type="term" value="P:amino acid biosynthetic process"/>
    <property type="evidence" value="ECO:0007669"/>
    <property type="project" value="UniProtKB-KW"/>
</dbReference>
<feature type="binding site" evidence="7">
    <location>
        <position position="20"/>
    </location>
    <ligand>
        <name>3-phosphoshikimate</name>
        <dbReference type="ChEBI" id="CHEBI:145989"/>
    </ligand>
</feature>
<feature type="binding site" evidence="7">
    <location>
        <position position="380"/>
    </location>
    <ligand>
        <name>phosphoenolpyruvate</name>
        <dbReference type="ChEBI" id="CHEBI:58702"/>
    </ligand>
</feature>
<evidence type="ECO:0000256" key="2">
    <source>
        <dbReference type="ARBA" id="ARBA00009948"/>
    </source>
</evidence>
<evidence type="ECO:0000256" key="3">
    <source>
        <dbReference type="ARBA" id="ARBA00022605"/>
    </source>
</evidence>
<feature type="binding site" evidence="7">
    <location>
        <position position="335"/>
    </location>
    <ligand>
        <name>phosphoenolpyruvate</name>
        <dbReference type="ChEBI" id="CHEBI:58702"/>
    </ligand>
</feature>
<comment type="caution">
    <text evidence="7">Lacks conserved residue(s) required for the propagation of feature annotation.</text>
</comment>
<dbReference type="AlphaFoldDB" id="A0A140DYJ0"/>
<dbReference type="EC" id="2.5.1.19" evidence="7"/>
<dbReference type="GO" id="GO:0005737">
    <property type="term" value="C:cytoplasm"/>
    <property type="evidence" value="ECO:0007669"/>
    <property type="project" value="UniProtKB-SubCell"/>
</dbReference>
<feature type="binding site" evidence="7">
    <location>
        <position position="406"/>
    </location>
    <ligand>
        <name>phosphoenolpyruvate</name>
        <dbReference type="ChEBI" id="CHEBI:58702"/>
    </ligand>
</feature>
<dbReference type="InterPro" id="IPR001986">
    <property type="entry name" value="Enolpyruvate_Tfrase_dom"/>
</dbReference>
<dbReference type="UniPathway" id="UPA00053">
    <property type="reaction ID" value="UER00089"/>
</dbReference>
<comment type="similarity">
    <text evidence="2 7">Belongs to the EPSP synthase family.</text>
</comment>
<evidence type="ECO:0000256" key="5">
    <source>
        <dbReference type="ARBA" id="ARBA00023141"/>
    </source>
</evidence>
<name>A0A140DYJ0_9FIRM</name>
<proteinExistence type="inferred from homology"/>
<sequence>MKQTITPCRVEGRIQLPPSKSMAHRLMICAGLADGTSRVAGLRDSKDMQATLQCLKALGARVTGDFPVLEIAGCNPVCRTEPATLDCNESGSTLRFMIPCAALSAAPAVFTGRGRLMERPMGVYANLFLEQGLRFDQGDGQILVQGPLQPGLFEIPGNVSSQFISGLLFAAGLMQGTTELAVLPPYESRDYVTMTVSALQTFGITVNQPTDHGYVIPGGQSYLPRDVQVEGDWSQAAFPAVLGALKGSVVLEGLNPHSLQGDKVIEDILRQAGVDVRWENDTLIVRHPMAGLKPLDVDLGPCPDLGPALCVLASFIPGQSVIRNAGRLRIKESDRIAAMEAELRKWGVDISSTEDTIVIQGRSGYRLDQPVTIDGHNDHRIVMAMAVFGWVAGSPSVIEGTEAVTKSWPDFFQDMTAVLKTEVLK</sequence>
<dbReference type="InterPro" id="IPR036968">
    <property type="entry name" value="Enolpyruvate_Tfrase_sf"/>
</dbReference>
<feature type="binding site" evidence="7">
    <location>
        <position position="331"/>
    </location>
    <ligand>
        <name>3-phosphoshikimate</name>
        <dbReference type="ChEBI" id="CHEBI:145989"/>
    </ligand>
</feature>
<keyword evidence="7" id="KW-0963">Cytoplasm</keyword>
<dbReference type="GO" id="GO:0009423">
    <property type="term" value="P:chorismate biosynthetic process"/>
    <property type="evidence" value="ECO:0007669"/>
    <property type="project" value="UniProtKB-UniRule"/>
</dbReference>
<feature type="binding site" evidence="7">
    <location>
        <position position="162"/>
    </location>
    <ligand>
        <name>phosphoenolpyruvate</name>
        <dbReference type="ChEBI" id="CHEBI:58702"/>
    </ligand>
</feature>
<organism evidence="9 10">
    <name type="scientific">Faecalibaculum rodentium</name>
    <dbReference type="NCBI Taxonomy" id="1702221"/>
    <lineage>
        <taxon>Bacteria</taxon>
        <taxon>Bacillati</taxon>
        <taxon>Bacillota</taxon>
        <taxon>Erysipelotrichia</taxon>
        <taxon>Erysipelotrichales</taxon>
        <taxon>Erysipelotrichaceae</taxon>
        <taxon>Faecalibaculum</taxon>
    </lineage>
</organism>
<feature type="binding site" evidence="7">
    <location>
        <position position="161"/>
    </location>
    <ligand>
        <name>3-phosphoshikimate</name>
        <dbReference type="ChEBI" id="CHEBI:145989"/>
    </ligand>
</feature>
<dbReference type="STRING" id="1702221.AALO17_25830"/>
<evidence type="ECO:0000256" key="7">
    <source>
        <dbReference type="HAMAP-Rule" id="MF_00210"/>
    </source>
</evidence>
<reference evidence="9 10" key="1">
    <citation type="journal article" date="2016" name="Gut Pathog.">
        <title>Whole genome sequencing of "Faecalibaculum rodentium" ALO17, isolated from C57BL/6J laboratory mouse feces.</title>
        <authorList>
            <person name="Lim S."/>
            <person name="Chang D.H."/>
            <person name="Ahn S."/>
            <person name="Kim B.C."/>
        </authorList>
    </citation>
    <scope>NUCLEOTIDE SEQUENCE [LARGE SCALE GENOMIC DNA]</scope>
    <source>
        <strain evidence="9 10">Alo17</strain>
    </source>
</reference>
<dbReference type="NCBIfam" id="TIGR01356">
    <property type="entry name" value="aroA"/>
    <property type="match status" value="1"/>
</dbReference>
<feature type="domain" description="Enolpyruvate transferase" evidence="8">
    <location>
        <begin position="8"/>
        <end position="415"/>
    </location>
</feature>
<dbReference type="PATRIC" id="fig|1702221.3.peg.2512"/>
<dbReference type="InterPro" id="IPR006264">
    <property type="entry name" value="EPSP_synthase"/>
</dbReference>
<feature type="binding site" evidence="7">
    <location>
        <position position="188"/>
    </location>
    <ligand>
        <name>3-phosphoshikimate</name>
        <dbReference type="ChEBI" id="CHEBI:145989"/>
    </ligand>
</feature>
<dbReference type="PANTHER" id="PTHR21090:SF5">
    <property type="entry name" value="PENTAFUNCTIONAL AROM POLYPEPTIDE"/>
    <property type="match status" value="1"/>
</dbReference>
<evidence type="ECO:0000256" key="1">
    <source>
        <dbReference type="ARBA" id="ARBA00004811"/>
    </source>
</evidence>
<evidence type="ECO:0000256" key="6">
    <source>
        <dbReference type="ARBA" id="ARBA00044633"/>
    </source>
</evidence>
<feature type="binding site" evidence="7">
    <location>
        <position position="21"/>
    </location>
    <ligand>
        <name>3-phosphoshikimate</name>
        <dbReference type="ChEBI" id="CHEBI:145989"/>
    </ligand>
</feature>
<dbReference type="GeneID" id="78479074"/>
<feature type="binding site" evidence="7">
    <location>
        <position position="25"/>
    </location>
    <ligand>
        <name>3-phosphoshikimate</name>
        <dbReference type="ChEBI" id="CHEBI:145989"/>
    </ligand>
</feature>
<keyword evidence="3 7" id="KW-0028">Amino-acid biosynthesis</keyword>
<comment type="catalytic activity">
    <reaction evidence="6">
        <text>3-phosphoshikimate + phosphoenolpyruvate = 5-O-(1-carboxyvinyl)-3-phosphoshikimate + phosphate</text>
        <dbReference type="Rhea" id="RHEA:21256"/>
        <dbReference type="ChEBI" id="CHEBI:43474"/>
        <dbReference type="ChEBI" id="CHEBI:57701"/>
        <dbReference type="ChEBI" id="CHEBI:58702"/>
        <dbReference type="ChEBI" id="CHEBI:145989"/>
        <dbReference type="EC" id="2.5.1.19"/>
    </reaction>
    <physiologicalReaction direction="left-to-right" evidence="6">
        <dbReference type="Rhea" id="RHEA:21257"/>
    </physiologicalReaction>
</comment>
<dbReference type="GO" id="GO:0009073">
    <property type="term" value="P:aromatic amino acid family biosynthetic process"/>
    <property type="evidence" value="ECO:0007669"/>
    <property type="project" value="UniProtKB-KW"/>
</dbReference>
<feature type="binding site" evidence="7">
    <location>
        <position position="304"/>
    </location>
    <ligand>
        <name>3-phosphoshikimate</name>
        <dbReference type="ChEBI" id="CHEBI:145989"/>
    </ligand>
</feature>
<gene>
    <name evidence="7" type="primary">aroA</name>
    <name evidence="9" type="ORF">AALO17_25830</name>
</gene>
<dbReference type="PANTHER" id="PTHR21090">
    <property type="entry name" value="AROM/DEHYDROQUINATE SYNTHASE"/>
    <property type="match status" value="1"/>
</dbReference>
<feature type="active site" description="Proton acceptor" evidence="7">
    <location>
        <position position="304"/>
    </location>
</feature>
<comment type="subcellular location">
    <subcellularLocation>
        <location evidence="7">Cytoplasm</location>
    </subcellularLocation>
</comment>
<feature type="binding site" evidence="7">
    <location>
        <position position="91"/>
    </location>
    <ligand>
        <name>phosphoenolpyruvate</name>
        <dbReference type="ChEBI" id="CHEBI:58702"/>
    </ligand>
</feature>
<dbReference type="InterPro" id="IPR013792">
    <property type="entry name" value="RNA3'P_cycl/enolpyr_Trfase_a/b"/>
</dbReference>
<dbReference type="Proteomes" id="UP000069771">
    <property type="component" value="Chromosome"/>
</dbReference>
<dbReference type="OrthoDB" id="9809920at2"/>
<feature type="binding site" evidence="7">
    <location>
        <position position="119"/>
    </location>
    <ligand>
        <name>phosphoenolpyruvate</name>
        <dbReference type="ChEBI" id="CHEBI:58702"/>
    </ligand>
</feature>
<keyword evidence="5 7" id="KW-0057">Aromatic amino acid biosynthesis</keyword>
<protein>
    <recommendedName>
        <fullName evidence="7">3-phosphoshikimate 1-carboxyvinyltransferase</fullName>
        <ecNumber evidence="7">2.5.1.19</ecNumber>
    </recommendedName>
    <alternativeName>
        <fullName evidence="7">5-enolpyruvylshikimate-3-phosphate synthase</fullName>
        <shortName evidence="7">EPSP synthase</shortName>
        <shortName evidence="7">EPSPS</shortName>
    </alternativeName>
</protein>
<dbReference type="CDD" id="cd01556">
    <property type="entry name" value="EPSP_synthase"/>
    <property type="match status" value="1"/>
</dbReference>
<dbReference type="SUPFAM" id="SSF55205">
    <property type="entry name" value="EPT/RTPC-like"/>
    <property type="match status" value="1"/>
</dbReference>
<comment type="function">
    <text evidence="7">Catalyzes the transfer of the enolpyruvyl moiety of phosphoenolpyruvate (PEP) to the 5-hydroxyl of shikimate-3-phosphate (S3P) to produce enolpyruvyl shikimate-3-phosphate and inorganic phosphate.</text>
</comment>
<dbReference type="GO" id="GO:0003866">
    <property type="term" value="F:3-phosphoshikimate 1-carboxyvinyltransferase activity"/>
    <property type="evidence" value="ECO:0007669"/>
    <property type="project" value="UniProtKB-UniRule"/>
</dbReference>
<evidence type="ECO:0000313" key="9">
    <source>
        <dbReference type="EMBL" id="AMK55717.1"/>
    </source>
</evidence>